<name>A0A1M5TXV8_9CLOT</name>
<reference evidence="3 4" key="1">
    <citation type="submission" date="2016-11" db="EMBL/GenBank/DDBJ databases">
        <authorList>
            <person name="Jaros S."/>
            <person name="Januszkiewicz K."/>
            <person name="Wedrychowicz H."/>
        </authorList>
    </citation>
    <scope>NUCLEOTIDE SEQUENCE [LARGE SCALE GENOMIC DNA]</scope>
    <source>
        <strain evidence="3 4">DSM 6191</strain>
    </source>
</reference>
<feature type="region of interest" description="Disordered" evidence="1">
    <location>
        <begin position="57"/>
        <end position="82"/>
    </location>
</feature>
<dbReference type="AlphaFoldDB" id="A0A1M5TXV8"/>
<accession>A0A1M5TXV8</accession>
<proteinExistence type="predicted"/>
<sequence>MTKLKKCKACGEEISKNAKTCPKCGQKNAGGCLKTVLIGIGILVIIGAIGSLLGDKSDKEKNDGSKITTESNSKPETKKEDENKIKAGNYKVGQDMPAGEYIVISSKGLGYVEVTKDSSGTLDSIVMNDNVQGNTIITVKDGQYVNLKSADMYAFDKTPSLKPEDGIYKSGMYKVGVHIPAGEYKVVPDSNMGYIEVDKDSLGGLQSIITNDNLQAEKYITVQDGQYLKIKNASINTNK</sequence>
<protein>
    <submittedName>
        <fullName evidence="3">Zinc-ribbon domain-containing protein</fullName>
    </submittedName>
</protein>
<gene>
    <name evidence="3" type="ORF">SAMN02745941_00349</name>
</gene>
<feature type="transmembrane region" description="Helical" evidence="2">
    <location>
        <begin position="36"/>
        <end position="54"/>
    </location>
</feature>
<evidence type="ECO:0000256" key="2">
    <source>
        <dbReference type="SAM" id="Phobius"/>
    </source>
</evidence>
<dbReference type="Proteomes" id="UP000184241">
    <property type="component" value="Unassembled WGS sequence"/>
</dbReference>
<organism evidence="3 4">
    <name type="scientific">Clostridium intestinale DSM 6191</name>
    <dbReference type="NCBI Taxonomy" id="1121320"/>
    <lineage>
        <taxon>Bacteria</taxon>
        <taxon>Bacillati</taxon>
        <taxon>Bacillota</taxon>
        <taxon>Clostridia</taxon>
        <taxon>Eubacteriales</taxon>
        <taxon>Clostridiaceae</taxon>
        <taxon>Clostridium</taxon>
    </lineage>
</organism>
<keyword evidence="2" id="KW-0812">Transmembrane</keyword>
<feature type="compositionally biased region" description="Basic and acidic residues" evidence="1">
    <location>
        <begin position="73"/>
        <end position="82"/>
    </location>
</feature>
<keyword evidence="2" id="KW-0472">Membrane</keyword>
<dbReference type="EMBL" id="FQXU01000003">
    <property type="protein sequence ID" value="SHH55622.1"/>
    <property type="molecule type" value="Genomic_DNA"/>
</dbReference>
<dbReference type="RefSeq" id="WP_073016064.1">
    <property type="nucleotide sequence ID" value="NZ_FQXU01000003.1"/>
</dbReference>
<evidence type="ECO:0000313" key="3">
    <source>
        <dbReference type="EMBL" id="SHH55622.1"/>
    </source>
</evidence>
<evidence type="ECO:0000256" key="1">
    <source>
        <dbReference type="SAM" id="MobiDB-lite"/>
    </source>
</evidence>
<evidence type="ECO:0000313" key="4">
    <source>
        <dbReference type="Proteomes" id="UP000184241"/>
    </source>
</evidence>
<keyword evidence="2" id="KW-1133">Transmembrane helix</keyword>